<reference evidence="2 3" key="1">
    <citation type="journal article" date="2012" name="Eukaryot. Cell">
        <title>Draft genome sequence of Wickerhamomyces ciferrii NRRL Y-1031 F-60-10.</title>
        <authorList>
            <person name="Schneider J."/>
            <person name="Andrea H."/>
            <person name="Blom J."/>
            <person name="Jaenicke S."/>
            <person name="Ruckert C."/>
            <person name="Schorsch C."/>
            <person name="Szczepanowski R."/>
            <person name="Farwick M."/>
            <person name="Goesmann A."/>
            <person name="Puhler A."/>
            <person name="Schaffer S."/>
            <person name="Tauch A."/>
            <person name="Kohler T."/>
            <person name="Brinkrolf K."/>
        </authorList>
    </citation>
    <scope>NUCLEOTIDE SEQUENCE [LARGE SCALE GENOMIC DNA]</scope>
    <source>
        <strain evidence="3">ATCC 14091 / BCRC 22168 / CBS 111 / JCM 3599 / NBRC 0793 / NRRL Y-1031 F-60-10</strain>
    </source>
</reference>
<evidence type="ECO:0000256" key="1">
    <source>
        <dbReference type="SAM" id="MobiDB-lite"/>
    </source>
</evidence>
<feature type="region of interest" description="Disordered" evidence="1">
    <location>
        <begin position="72"/>
        <end position="98"/>
    </location>
</feature>
<evidence type="ECO:0000313" key="3">
    <source>
        <dbReference type="Proteomes" id="UP000009328"/>
    </source>
</evidence>
<sequence>MRRGLGLQVPSILYDLQCLRTSSISSSLHLTPRSIRRVPIIPNALIYTRQFNSTRYQKSEISLLKPVKVQDQESSNSSSSSNTSNTPNSSVNSDTTKATTIPTASTTTFIPDQEGDKLLKQIFYYIHKEHYIDLYHYIIYTKNDLSTEQLEVIFKELEIRKKYKSIMEIHKKLPALSFKNPQIIKTLLRVTFNAEDYTLFDAVFSKYLKECDHSARYCNMALRAYSKNRNLEFTKQLLYQMIQSHLPMSSKSFEIFIKSVNNSGTFQSVKFAVDLLKQNPQIKVTGNTYSEIIEYYVRSATSQEMEEISIFLKSKKHDLYEIEVYKFLQNLKNNDFHDYDKVWLEINEIRSKLQKNSRFQEVFYKKLSSIFLKKLRVGDLLKTMESLTEDGLEMNDFFQSRVLLYFSRSGDVKGLIDYYKTLKQQNIHIQPIHINTLWKSIIKMEPDLSADITKRFQKFLPKLYTKEQLSSRYLKNIKVMTIRNLYNIKRPIVPDEYLNKKLELVKDLIAEKKDAEIMSMINTQLRLGLKPNYLLLITSLYGLVNMRSKESEILYTLCCKIDKDNLVEYELAWLKNSIYELLESTKNGHEIKESGKSLVQDLRLKHQGRLSHVHYNDLANMSIKAYNTDLAIEILQESRNSIIEIQKDDEINLFITLTNACVKSKDMDLYFKALDLVINLPNLRLNRYLIRQLESHRNYLSKKERMLIIGEMKHPKYELQKRLEFLRIRFRSQKIKSIELCSECLEFLEEWDKST</sequence>
<comment type="caution">
    <text evidence="2">The sequence shown here is derived from an EMBL/GenBank/DDBJ whole genome shotgun (WGS) entry which is preliminary data.</text>
</comment>
<dbReference type="EMBL" id="CAIF01000032">
    <property type="protein sequence ID" value="CCH42000.1"/>
    <property type="molecule type" value="Genomic_DNA"/>
</dbReference>
<proteinExistence type="predicted"/>
<gene>
    <name evidence="2" type="ORF">BN7_1539</name>
</gene>
<keyword evidence="3" id="KW-1185">Reference proteome</keyword>
<dbReference type="AlphaFoldDB" id="K0KAJ3"/>
<dbReference type="STRING" id="1206466.K0KAJ3"/>
<evidence type="ECO:0000313" key="2">
    <source>
        <dbReference type="EMBL" id="CCH42000.1"/>
    </source>
</evidence>
<dbReference type="InterPro" id="IPR011990">
    <property type="entry name" value="TPR-like_helical_dom_sf"/>
</dbReference>
<accession>K0KAJ3</accession>
<dbReference type="Proteomes" id="UP000009328">
    <property type="component" value="Unassembled WGS sequence"/>
</dbReference>
<name>K0KAJ3_WICCF</name>
<feature type="compositionally biased region" description="Low complexity" evidence="1">
    <location>
        <begin position="74"/>
        <end position="98"/>
    </location>
</feature>
<dbReference type="Gene3D" id="1.25.40.10">
    <property type="entry name" value="Tetratricopeptide repeat domain"/>
    <property type="match status" value="1"/>
</dbReference>
<protein>
    <submittedName>
        <fullName evidence="2">Pentatricopeptide repeat-containing protein</fullName>
    </submittedName>
</protein>
<dbReference type="HOGENOM" id="CLU_368898_0_0_1"/>
<dbReference type="InParanoid" id="K0KAJ3"/>
<organism evidence="2 3">
    <name type="scientific">Wickerhamomyces ciferrii (strain ATCC 14091 / BCRC 22168 / CBS 111 / JCM 3599 / NBRC 0793 / NRRL Y-1031 F-60-10)</name>
    <name type="common">Yeast</name>
    <name type="synonym">Pichia ciferrii</name>
    <dbReference type="NCBI Taxonomy" id="1206466"/>
    <lineage>
        <taxon>Eukaryota</taxon>
        <taxon>Fungi</taxon>
        <taxon>Dikarya</taxon>
        <taxon>Ascomycota</taxon>
        <taxon>Saccharomycotina</taxon>
        <taxon>Saccharomycetes</taxon>
        <taxon>Phaffomycetales</taxon>
        <taxon>Wickerhamomycetaceae</taxon>
        <taxon>Wickerhamomyces</taxon>
    </lineage>
</organism>
<dbReference type="InterPro" id="IPR050667">
    <property type="entry name" value="PPR-containing_protein"/>
</dbReference>
<dbReference type="PANTHER" id="PTHR47939">
    <property type="entry name" value="MEMBRANE-ASSOCIATED SALT-INDUCIBLE PROTEIN-LIKE"/>
    <property type="match status" value="1"/>
</dbReference>
<dbReference type="PANTHER" id="PTHR47939:SF6">
    <property type="entry name" value="OS03G0168400 PROTEIN"/>
    <property type="match status" value="1"/>
</dbReference>